<gene>
    <name evidence="2" type="ORF">SDC9_117254</name>
</gene>
<keyword evidence="1" id="KW-0472">Membrane</keyword>
<accession>A0A645BY49</accession>
<reference evidence="2" key="1">
    <citation type="submission" date="2019-08" db="EMBL/GenBank/DDBJ databases">
        <authorList>
            <person name="Kucharzyk K."/>
            <person name="Murdoch R.W."/>
            <person name="Higgins S."/>
            <person name="Loffler F."/>
        </authorList>
    </citation>
    <scope>NUCLEOTIDE SEQUENCE</scope>
</reference>
<feature type="transmembrane region" description="Helical" evidence="1">
    <location>
        <begin position="56"/>
        <end position="81"/>
    </location>
</feature>
<evidence type="ECO:0000256" key="1">
    <source>
        <dbReference type="SAM" id="Phobius"/>
    </source>
</evidence>
<organism evidence="2">
    <name type="scientific">bioreactor metagenome</name>
    <dbReference type="NCBI Taxonomy" id="1076179"/>
    <lineage>
        <taxon>unclassified sequences</taxon>
        <taxon>metagenomes</taxon>
        <taxon>ecological metagenomes</taxon>
    </lineage>
</organism>
<proteinExistence type="predicted"/>
<keyword evidence="1" id="KW-1133">Transmembrane helix</keyword>
<comment type="caution">
    <text evidence="2">The sequence shown here is derived from an EMBL/GenBank/DDBJ whole genome shotgun (WGS) entry which is preliminary data.</text>
</comment>
<dbReference type="EMBL" id="VSSQ01023395">
    <property type="protein sequence ID" value="MPM70299.1"/>
    <property type="molecule type" value="Genomic_DNA"/>
</dbReference>
<protein>
    <submittedName>
        <fullName evidence="2">Uncharacterized protein</fullName>
    </submittedName>
</protein>
<sequence length="82" mass="9175">MRRDARPFHALHEIVGHLIVDDALANNGAFFRPVESGGVILVIHNVALGVVGFEHLFGLALVNLFQLLHIVFLPKLFLVIYY</sequence>
<evidence type="ECO:0000313" key="2">
    <source>
        <dbReference type="EMBL" id="MPM70299.1"/>
    </source>
</evidence>
<dbReference type="AlphaFoldDB" id="A0A645BY49"/>
<name>A0A645BY49_9ZZZZ</name>
<keyword evidence="1" id="KW-0812">Transmembrane</keyword>